<protein>
    <submittedName>
        <fullName evidence="2">Uncharacterized protein</fullName>
    </submittedName>
</protein>
<evidence type="ECO:0000313" key="3">
    <source>
        <dbReference type="Proteomes" id="UP000440578"/>
    </source>
</evidence>
<proteinExistence type="predicted"/>
<feature type="region of interest" description="Disordered" evidence="1">
    <location>
        <begin position="2839"/>
        <end position="2859"/>
    </location>
</feature>
<feature type="region of interest" description="Disordered" evidence="1">
    <location>
        <begin position="170"/>
        <end position="206"/>
    </location>
</feature>
<feature type="region of interest" description="Disordered" evidence="1">
    <location>
        <begin position="2727"/>
        <end position="2748"/>
    </location>
</feature>
<feature type="region of interest" description="Disordered" evidence="1">
    <location>
        <begin position="2588"/>
        <end position="2627"/>
    </location>
</feature>
<sequence>MESLPPELGNLKMQSDPRFHLLKNKTSGKNPTPDATISIFDAKIKPEWSVMNIPFKNVHTKRQYTQHLTRLLRASNILDHDKPLESLDFRVLMADTSSQEALRSALSDFLREKYPTGYMMCMSLKWVTKMIGGRIIVVPDDLELRWQGYLEAFNKLIDYELTMAADSRKEAKRARRDRKVQSYQSDPGKEGRAKRDHGRKHVAQCPGGQDCPLAREMRTIKDIEVWSAPTSNTERTCSCGEVIRSGGYGLRKCLSRHLKRNKVHEGDDQGEVLIKVLNTGHRLVARTWACAQATGLPLLNGPEVPKPPGPTQDGETAGSSEAAPTRYVTQREDLHRLSVERVGPFRPEWSVMNIPFKNVHTKRQYTQHLTRLLRASNILDHDKPLESLDFRVLMADTSSQEALRSALSDFFREKYPTGYMMCMSLKWVTKMIGGRIIVVPDDLELRWQGYLEAFNKLIDYELTMAADSRKEAKRARRDRKVQSYQSDPGKEGRAKVRERGLHWLREIRENWFTASQEDLEPVALLFAQVLFILSNLFQGQRTQVFAEVTVDEFRRGEDTELGRFVEHMGGKTKDQHGSAVAFFLKAEADLTAFYLKYMRKHLRDAPKPQVFPIQRYPAELGQSRQLLAIIGIGADELKAIMGVGSRRWHNTLSVEKMRAGQLTKHMTVDIMSDNMPEATHRNYRYNLRTLLIRAGLLTKNKGLESFDFRYPLWSPENVEKVRFVLETVFSRHPATGYMMLSAIKHILCIIPRRVFLLGDDQAVEAVKFALEEDKKMARGKVALSNLLRCAVQVCRAKSAAIHFEAELATSAVMGSDVGDIQHSRKSFPKLLEAVAMQIDHEISQSLSMPLPSTGLPPHWWCTMDKSTPGRETNQAIMICPMIEGERSLPPLKNPRPANSSRCICTQYQKLGFGSFAFWAEQRCALGPTAGHHRLPPTGQQLRRLPAERPAGLTAEPDTRRGQAELLLRALNEAVPRKMDWWRERDRKEKQNWEGNFEPLNTYQRCGETLELYFQSLSRDLRAKKAKEEAAGGYMWLFARMQKATSLSQLDHGFKNFRLMALSKEQQRMHRCLLASRRAAPTRAMPPGSALTAALTSQAAHIAFQPPTQTGVIQTPARSSSTTTCTRGHTNSSVTCKMYMAWSVVDPGDLAGGVPMTSPVGDAVTLDVTPLTRLLIDSDLKPLLGDPAAVATCSHERKRRAPSASSESSSSGGLRSSLSAATANSTASGAITSSAGFNAKPGTGFSPKSGRGFNAKPGTGFNPKSGSGFNAKPCTGLNNTKTGSGFNAKAGTGFNAKSGSGFNAKPGTLSRDHRRKHVAQCPGGQDCPLAGEISTIKEIEVWSAPTSNTERTCSCGEVIRSGGYGLRKCLSRHLKRNKVHEGDDQGEVLIKVLNTGHRLVARTWACAQATGLPLLNGPEVPKSPGPTEDDDPARYVTQREDVHRLSVERVGPFRPEWSVMNMPFKNVHTKRQYTQHLTRLLRASKILDDDKPLESLDFRVLMADTSSQAALRTALSDFLKDKYPTGYMMCMSLKWVTKMIGGRIVVVPDDLELRWQGYLEAFNKLVDYELTMAADSRKEAKRARRDRKVQSYQSDPGKEGRAKVRERGLHWLRETQENWFTATQEDLEPVARLFAQVLYILANLFQGQRTQVFAEVTVVEFRRGEDTELGRFVEHMGGKTKDTHGSAVAFFLKAEADLTAFYVKYMRKHLRDAQKPQVFPIQRYPAQLSQSRQLLAILGVGADELKAIMGVGSRRWHNTLTVEKMRAGELTYAEFERFCALRRHSAPTAQKDYNLESRRERDIEAVKQFVAMAGVDPDPRSSVEPFVLADVPEAQAWAGRPPHSRPLPPPHGPRATSRLRLRFARHLTRAAAATSRAPAAAASRAPAVDSFLPAEGWTTAVALWCPVVVRVVQRDHRRKHVAQCPGGQDCPLAGEMRTIKDIEVWSAPTSNTERTCSCGEVIRSGGPEWSVMNIPFKNVHTKRQYTQHLTRLLRASNILDHDKPLESLDFRVLMADTSSQEALRSALSDFLREKYPTGYMMCMSLKWVTKMIGGRIIVVPDDLELRWQGYLEAFNKLIDYELTMAADSRKEAKRARRDRKVQSYQSDPGKEGCAKVRERGLHWLREIRENWFTASQEDLEPVARLFAQVLFILSNLFQGQRTQVFAEVTVDEFRRGEDTELGRFVEHMGGKTKDQHGSAVAFFLKAEADLTAFYLKYSYMRKHLRDAPKPQVFPIQRYPAQLGQSRQLLAIIGIGADELKAIMGVGSRRWHNTLSVEKMRAGQLTYPEFENLCSLRRHSAPTAQRDYNMESRRERDIEGVKQFVAMAGVDPDPGSSVEPFVLADIVAEEARDHRRKHVAQCPGGQDCPLAGEMRTIKDIEVSSAPTSNTERTCSCGEVIRSGGPEWSVKNIPFKNVHTKRQYTQHLTRLLRASNILDHDKPLESLDFRVLMADTSSQEALRSALSDFLRKKYPTGYMMCMSLKWVTKMIGGRIIVVPDDLELRWQGYLEAFNKLIDYELTMAADSRKEAKRARRDRKVQSYQSGGGEKSEASATPDALPLEAPVLANSTRGVTREVLANSTCGVTREVLANSTRGVHPGGPGQLDTRRSPPGGPGQLDTRRSPGRSWPTRHAAFTREVLANSTRGVHPGGPGQVDTRRSPGRSWPTRHAAFTREVLANSTRGVTREVLANSTRGVHQRGPGQLDTRRSPGRSWPTRHAAFTREVLANSTRGVHPGGPGQLDTRRSPGRSWPTRHAAFTREVLANSTRGVHPGGPGQVDTRRSPGRSWPTRHAAFTREVLANSTRGVHPGGPGQFDTRRSPARSWPTRHAAFTREVLANSTRSVHPGGPGQIDTRCSPGRSWPTRHAAFTREVLANSTRGVTREVLANSTRGVHPGGPGQLDTRRSPGRSWPTRHAAFTREVLANSTRGVHPGGPGQLDTRRSPGRSWPTRHAAFTREVLANSTRGVHPGGPGQLDTRRSPGRSWPTRHAAFTREVLANSTRCALGMGDHGKLTGRYLCLKCISFGRLQIKLMQDASVQLVANNVYAQVGQLMKFPKKSRRVCWVRENIRLSDVGYFQDKTLDEVIRWASVRVCPEWWVRCTNEDGEQLHDKAAVVKVRRHRRKTQWVKTDAGLRAEKLDRGVWHGTD</sequence>
<evidence type="ECO:0000313" key="2">
    <source>
        <dbReference type="EMBL" id="KAF0288318.1"/>
    </source>
</evidence>
<feature type="region of interest" description="Disordered" evidence="1">
    <location>
        <begin position="299"/>
        <end position="323"/>
    </location>
</feature>
<reference evidence="2 3" key="1">
    <citation type="submission" date="2019-07" db="EMBL/GenBank/DDBJ databases">
        <title>Draft genome assembly of a fouling barnacle, Amphibalanus amphitrite (Darwin, 1854): The first reference genome for Thecostraca.</title>
        <authorList>
            <person name="Kim W."/>
        </authorList>
    </citation>
    <scope>NUCLEOTIDE SEQUENCE [LARGE SCALE GENOMIC DNA]</scope>
    <source>
        <strain evidence="2">SNU_AA5</strain>
        <tissue evidence="2">Soma without cirri and trophi</tissue>
    </source>
</reference>
<feature type="region of interest" description="Disordered" evidence="1">
    <location>
        <begin position="2961"/>
        <end position="2983"/>
    </location>
</feature>
<dbReference type="Proteomes" id="UP000440578">
    <property type="component" value="Unassembled WGS sequence"/>
</dbReference>
<evidence type="ECO:0000256" key="1">
    <source>
        <dbReference type="SAM" id="MobiDB-lite"/>
    </source>
</evidence>
<name>A0A6A4VD24_AMPAM</name>
<accession>A0A6A4VD24</accession>
<feature type="region of interest" description="Disordered" evidence="1">
    <location>
        <begin position="2887"/>
        <end position="2908"/>
    </location>
</feature>
<feature type="region of interest" description="Disordered" evidence="1">
    <location>
        <begin position="1108"/>
        <end position="1127"/>
    </location>
</feature>
<feature type="region of interest" description="Disordered" evidence="1">
    <location>
        <begin position="1578"/>
        <end position="1602"/>
    </location>
</feature>
<dbReference type="EMBL" id="VIIS01002118">
    <property type="protein sequence ID" value="KAF0288318.1"/>
    <property type="molecule type" value="Genomic_DNA"/>
</dbReference>
<feature type="region of interest" description="Disordered" evidence="1">
    <location>
        <begin position="2801"/>
        <end position="2822"/>
    </location>
</feature>
<feature type="region of interest" description="Disordered" evidence="1">
    <location>
        <begin position="2639"/>
        <end position="2663"/>
    </location>
</feature>
<feature type="region of interest" description="Disordered" evidence="1">
    <location>
        <begin position="2924"/>
        <end position="2945"/>
    </location>
</feature>
<feature type="region of interest" description="Disordered" evidence="1">
    <location>
        <begin position="2092"/>
        <end position="2111"/>
    </location>
</feature>
<feature type="region of interest" description="Disordered" evidence="1">
    <location>
        <begin position="2526"/>
        <end position="2558"/>
    </location>
</feature>
<feature type="compositionally biased region" description="Low complexity" evidence="1">
    <location>
        <begin position="1201"/>
        <end position="1216"/>
    </location>
</feature>
<feature type="region of interest" description="Disordered" evidence="1">
    <location>
        <begin position="1191"/>
        <end position="1216"/>
    </location>
</feature>
<comment type="caution">
    <text evidence="2">The sequence shown here is derived from an EMBL/GenBank/DDBJ whole genome shotgun (WGS) entry which is preliminary data.</text>
</comment>
<feature type="region of interest" description="Disordered" evidence="1">
    <location>
        <begin position="1230"/>
        <end position="1272"/>
    </location>
</feature>
<keyword evidence="3" id="KW-1185">Reference proteome</keyword>
<gene>
    <name evidence="2" type="ORF">FJT64_013305</name>
</gene>
<feature type="region of interest" description="Disordered" evidence="1">
    <location>
        <begin position="2691"/>
        <end position="2712"/>
    </location>
</feature>
<organism evidence="2 3">
    <name type="scientific">Amphibalanus amphitrite</name>
    <name type="common">Striped barnacle</name>
    <name type="synonym">Balanus amphitrite</name>
    <dbReference type="NCBI Taxonomy" id="1232801"/>
    <lineage>
        <taxon>Eukaryota</taxon>
        <taxon>Metazoa</taxon>
        <taxon>Ecdysozoa</taxon>
        <taxon>Arthropoda</taxon>
        <taxon>Crustacea</taxon>
        <taxon>Multicrustacea</taxon>
        <taxon>Cirripedia</taxon>
        <taxon>Thoracica</taxon>
        <taxon>Thoracicalcarea</taxon>
        <taxon>Balanomorpha</taxon>
        <taxon>Balanoidea</taxon>
        <taxon>Balanidae</taxon>
        <taxon>Amphibalaninae</taxon>
        <taxon>Amphibalanus</taxon>
    </lineage>
</organism>
<feature type="region of interest" description="Disordered" evidence="1">
    <location>
        <begin position="2764"/>
        <end position="2786"/>
    </location>
</feature>
<feature type="region of interest" description="Disordered" evidence="1">
    <location>
        <begin position="471"/>
        <end position="493"/>
    </location>
</feature>